<dbReference type="InterPro" id="IPR012349">
    <property type="entry name" value="Split_barrel_FMN-bd"/>
</dbReference>
<dbReference type="AlphaFoldDB" id="A0A9P7YC99"/>
<dbReference type="PANTHER" id="PTHR30466:SF1">
    <property type="entry name" value="FMN REDUCTASE (NADH) RUTF"/>
    <property type="match status" value="1"/>
</dbReference>
<evidence type="ECO:0000313" key="4">
    <source>
        <dbReference type="EMBL" id="KAG9231079.1"/>
    </source>
</evidence>
<evidence type="ECO:0000259" key="3">
    <source>
        <dbReference type="SMART" id="SM00903"/>
    </source>
</evidence>
<dbReference type="Pfam" id="PF01613">
    <property type="entry name" value="Flavin_Reduct"/>
    <property type="match status" value="1"/>
</dbReference>
<dbReference type="Gene3D" id="2.30.110.10">
    <property type="entry name" value="Electron Transport, Fmn-binding Protein, Chain A"/>
    <property type="match status" value="1"/>
</dbReference>
<comment type="caution">
    <text evidence="4">The sequence shown here is derived from an EMBL/GenBank/DDBJ whole genome shotgun (WGS) entry which is preliminary data.</text>
</comment>
<feature type="region of interest" description="Disordered" evidence="2">
    <location>
        <begin position="362"/>
        <end position="381"/>
    </location>
</feature>
<feature type="domain" description="Flavin reductase like" evidence="3">
    <location>
        <begin position="145"/>
        <end position="331"/>
    </location>
</feature>
<gene>
    <name evidence="4" type="ORF">BJ875DRAFT_487337</name>
</gene>
<proteinExistence type="predicted"/>
<feature type="region of interest" description="Disordered" evidence="2">
    <location>
        <begin position="69"/>
        <end position="138"/>
    </location>
</feature>
<name>A0A9P7YC99_9HELO</name>
<reference evidence="4" key="1">
    <citation type="journal article" date="2021" name="IMA Fungus">
        <title>Genomic characterization of three marine fungi, including Emericellopsis atlantica sp. nov. with signatures of a generalist lifestyle and marine biomass degradation.</title>
        <authorList>
            <person name="Hagestad O.C."/>
            <person name="Hou L."/>
            <person name="Andersen J.H."/>
            <person name="Hansen E.H."/>
            <person name="Altermark B."/>
            <person name="Li C."/>
            <person name="Kuhnert E."/>
            <person name="Cox R.J."/>
            <person name="Crous P.W."/>
            <person name="Spatafora J.W."/>
            <person name="Lail K."/>
            <person name="Amirebrahimi M."/>
            <person name="Lipzen A."/>
            <person name="Pangilinan J."/>
            <person name="Andreopoulos W."/>
            <person name="Hayes R.D."/>
            <person name="Ng V."/>
            <person name="Grigoriev I.V."/>
            <person name="Jackson S.A."/>
            <person name="Sutton T.D.S."/>
            <person name="Dobson A.D.W."/>
            <person name="Rama T."/>
        </authorList>
    </citation>
    <scope>NUCLEOTIDE SEQUENCE</scope>
    <source>
        <strain evidence="4">TRa018bII</strain>
    </source>
</reference>
<dbReference type="SMART" id="SM00903">
    <property type="entry name" value="Flavin_Reduct"/>
    <property type="match status" value="1"/>
</dbReference>
<dbReference type="SUPFAM" id="SSF50475">
    <property type="entry name" value="FMN-binding split barrel"/>
    <property type="match status" value="1"/>
</dbReference>
<dbReference type="InterPro" id="IPR002563">
    <property type="entry name" value="Flavin_Rdtase-like_dom"/>
</dbReference>
<evidence type="ECO:0000313" key="5">
    <source>
        <dbReference type="Proteomes" id="UP000824998"/>
    </source>
</evidence>
<dbReference type="InterPro" id="IPR050268">
    <property type="entry name" value="NADH-dep_flavin_reductase"/>
</dbReference>
<keyword evidence="5" id="KW-1185">Reference proteome</keyword>
<feature type="compositionally biased region" description="Polar residues" evidence="2">
    <location>
        <begin position="128"/>
        <end position="138"/>
    </location>
</feature>
<dbReference type="EMBL" id="MU251625">
    <property type="protein sequence ID" value="KAG9231079.1"/>
    <property type="molecule type" value="Genomic_DNA"/>
</dbReference>
<dbReference type="Proteomes" id="UP000824998">
    <property type="component" value="Unassembled WGS sequence"/>
</dbReference>
<evidence type="ECO:0000256" key="1">
    <source>
        <dbReference type="ARBA" id="ARBA00023002"/>
    </source>
</evidence>
<accession>A0A9P7YC99</accession>
<organism evidence="4 5">
    <name type="scientific">Amylocarpus encephaloides</name>
    <dbReference type="NCBI Taxonomy" id="45428"/>
    <lineage>
        <taxon>Eukaryota</taxon>
        <taxon>Fungi</taxon>
        <taxon>Dikarya</taxon>
        <taxon>Ascomycota</taxon>
        <taxon>Pezizomycotina</taxon>
        <taxon>Leotiomycetes</taxon>
        <taxon>Helotiales</taxon>
        <taxon>Helotiales incertae sedis</taxon>
        <taxon>Amylocarpus</taxon>
    </lineage>
</organism>
<feature type="compositionally biased region" description="Polar residues" evidence="2">
    <location>
        <begin position="76"/>
        <end position="90"/>
    </location>
</feature>
<dbReference type="GO" id="GO:0010181">
    <property type="term" value="F:FMN binding"/>
    <property type="evidence" value="ECO:0007669"/>
    <property type="project" value="InterPro"/>
</dbReference>
<dbReference type="GO" id="GO:0042602">
    <property type="term" value="F:riboflavin reductase (NADPH) activity"/>
    <property type="evidence" value="ECO:0007669"/>
    <property type="project" value="TreeGrafter"/>
</dbReference>
<evidence type="ECO:0000256" key="2">
    <source>
        <dbReference type="SAM" id="MobiDB-lite"/>
    </source>
</evidence>
<keyword evidence="1" id="KW-0560">Oxidoreductase</keyword>
<dbReference type="OrthoDB" id="2015405at2759"/>
<sequence length="381" mass="42262">MLLQDSVTKLASECARSNASGRFFSFLYTRSQSTRCGMKIRDTRRLCTIRSYHRPILTAVRSNRAQIELQHRHDSTSSASINQVAPTPSSIEDEDSLSQDPKDDPLSEQTDSTPVKEIVATPEHQMKSKSSATEPPLSSQLRHLMRAVPHSVVVITTATTPHKQQEFSTDPSHYRGMTLSTFTSLSLSPTPRITFNIKRPSMTLGQLRRTKHFLVHILEASEAGAKIADLFTRGSGGRQAFKLLATTPYQLPSSSKISSTRKKDTRGALSLPRITGPGVKRVLLCRLNRTVLLEARHLLAQSGSDHELLIAEVHDIIKSADTDADGTGWKGLCYVDGHYCGVEKPIEFSPVRTPLIVKRLKQNGKKQAHEQKDNTDYTPVS</sequence>
<dbReference type="PANTHER" id="PTHR30466">
    <property type="entry name" value="FLAVIN REDUCTASE"/>
    <property type="match status" value="1"/>
</dbReference>
<protein>
    <submittedName>
        <fullName evidence="4">Flavin reductase like domain-containing protein</fullName>
    </submittedName>
</protein>